<reference evidence="8" key="1">
    <citation type="journal article" date="2013" name="Genome Biol.">
        <title>Draft genome of the mountain pine beetle, Dendroctonus ponderosae Hopkins, a major forest pest.</title>
        <authorList>
            <person name="Keeling C.I."/>
            <person name="Yuen M.M."/>
            <person name="Liao N.Y."/>
            <person name="Docking T.R."/>
            <person name="Chan S.K."/>
            <person name="Taylor G.A."/>
            <person name="Palmquist D.L."/>
            <person name="Jackman S.D."/>
            <person name="Nguyen A."/>
            <person name="Li M."/>
            <person name="Henderson H."/>
            <person name="Janes J.K."/>
            <person name="Zhao Y."/>
            <person name="Pandoh P."/>
            <person name="Moore R."/>
            <person name="Sperling F.A."/>
            <person name="Huber D.P."/>
            <person name="Birol I."/>
            <person name="Jones S.J."/>
            <person name="Bohlmann J."/>
        </authorList>
    </citation>
    <scope>NUCLEOTIDE SEQUENCE</scope>
</reference>
<dbReference type="SMART" id="SM00214">
    <property type="entry name" value="VWC"/>
    <property type="match status" value="3"/>
</dbReference>
<keyword evidence="3 5" id="KW-0732">Signal</keyword>
<dbReference type="GeneID" id="109545606"/>
<evidence type="ECO:0000313" key="7">
    <source>
        <dbReference type="EnsemblMetazoa" id="XP_019771949.1"/>
    </source>
</evidence>
<keyword evidence="8" id="KW-1185">Reference proteome</keyword>
<dbReference type="PANTHER" id="PTHR46698">
    <property type="entry name" value="CROSSVEINLESS 2"/>
    <property type="match status" value="1"/>
</dbReference>
<reference evidence="7" key="2">
    <citation type="submission" date="2024-08" db="UniProtKB">
        <authorList>
            <consortium name="EnsemblMetazoa"/>
        </authorList>
    </citation>
    <scope>IDENTIFICATION</scope>
</reference>
<keyword evidence="2" id="KW-0964">Secreted</keyword>
<dbReference type="GO" id="GO:0005576">
    <property type="term" value="C:extracellular region"/>
    <property type="evidence" value="ECO:0007669"/>
    <property type="project" value="UniProtKB-SubCell"/>
</dbReference>
<evidence type="ECO:0000256" key="4">
    <source>
        <dbReference type="SAM" id="MobiDB-lite"/>
    </source>
</evidence>
<feature type="domain" description="VWFC" evidence="6">
    <location>
        <begin position="214"/>
        <end position="275"/>
    </location>
</feature>
<dbReference type="Gene3D" id="2.10.70.10">
    <property type="entry name" value="Complement Module, domain 1"/>
    <property type="match status" value="1"/>
</dbReference>
<feature type="region of interest" description="Disordered" evidence="4">
    <location>
        <begin position="448"/>
        <end position="475"/>
    </location>
</feature>
<feature type="region of interest" description="Disordered" evidence="4">
    <location>
        <begin position="790"/>
        <end position="822"/>
    </location>
</feature>
<dbReference type="InterPro" id="IPR052424">
    <property type="entry name" value="Kielin_Chordin-BMP_Reg"/>
</dbReference>
<evidence type="ECO:0000259" key="6">
    <source>
        <dbReference type="SMART" id="SM00214"/>
    </source>
</evidence>
<dbReference type="KEGG" id="dpa:109545606"/>
<dbReference type="SUPFAM" id="SSF57603">
    <property type="entry name" value="FnI-like domain"/>
    <property type="match status" value="4"/>
</dbReference>
<protein>
    <recommendedName>
        <fullName evidence="6">VWFC domain-containing protein</fullName>
    </recommendedName>
</protein>
<evidence type="ECO:0000256" key="2">
    <source>
        <dbReference type="ARBA" id="ARBA00022525"/>
    </source>
</evidence>
<feature type="compositionally biased region" description="Polar residues" evidence="4">
    <location>
        <begin position="792"/>
        <end position="802"/>
    </location>
</feature>
<feature type="signal peptide" evidence="5">
    <location>
        <begin position="1"/>
        <end position="26"/>
    </location>
</feature>
<feature type="chain" id="PRO_5043624949" description="VWFC domain-containing protein" evidence="5">
    <location>
        <begin position="27"/>
        <end position="990"/>
    </location>
</feature>
<feature type="domain" description="VWFC" evidence="6">
    <location>
        <begin position="684"/>
        <end position="741"/>
    </location>
</feature>
<dbReference type="PANTHER" id="PTHR46698:SF3">
    <property type="entry name" value="TENECTIN ISOFORM 1-RELATED"/>
    <property type="match status" value="1"/>
</dbReference>
<evidence type="ECO:0000256" key="1">
    <source>
        <dbReference type="ARBA" id="ARBA00004613"/>
    </source>
</evidence>
<accession>A0AAR5QFE9</accession>
<evidence type="ECO:0000313" key="8">
    <source>
        <dbReference type="Proteomes" id="UP000019118"/>
    </source>
</evidence>
<sequence length="990" mass="107194">MTASSRFITYIFFAGLMQAKIILVHGDCWYDNKKHEENSEVLTGEPCLNCTCSRGALLCYLRVCPKLPNPPPPGCILLHRFKTCCPELICSDFHDGGNSVEARAEPHANLDVPSDENNLYENACISNGSIYGSGSAMHSSSMCEYCYCLSGKQVCVKPKCLLFIEGCQPIYETSSCCPVRYNCTRTLTTLQVATQKPSTTTAGYQKKTPVGSGCLVENAYHPEGSKVVGIGHSVCDNCYCLRGLLRCEPLSCAPPLLGCTPVVKSGECCAASYNCNGTLEVEPEPNYGLFPIISKEYSKLRKEVNRQSADGVVTGAPFYVQVEDITKATPKLGVQRSPETFGTTRQFFSANFQPSSTQKPLGDAAEDDKFFLISSSKHRSSTERNIVSSEPSKSDDADYFGSLNIFDLVGSLLDGKSYRKVDTISAEDLKNSLTEDGMSASTEPLATRATTGFPDFSTNEPDSTETGLAMSTTEESDDLVTVTAILNSTDCNNGIESHFKNDQPVDPIEINHLAESRTDLVATSTDFQTEDYAYFSSPENLPTEEVDYESPNGRNRVKIGGSKLPPDIEAILNITNQKIEDFDYDYKEPTLPPSLPNLKIIPFLATDALDVIKDSPKDPTDQIEDKADNMELEQSSNLFKPPVKTEGGFVPKAPSTDSFYNSIFAKKPPVKHVEPDASVKVTNCLSRGQEIAHGMEVPSDLPCVTCSCFFGNIACQKVTCPPPEPGCSREPAALCCPNYACNQQKVPLLEPAKLPQEIVPVAGGMVQLAPFKDVIRTEPAPNLQSLIGDRASLQTTSSSTPATLAELSSDRPTTAAADKQPESSFDELLKFIFSGTPDVIEKPISHNPSLDKNKPTVVQIKSVSPTDEKPELQLIKPINDNTLDGSGADVNKTEAVCTKCDEAEDSPAGTAAEHQPMGSSSKKIAKGDQKGSLVGVGLLKLAGCNIYGRMYRVGRIISELSGPCLECKCTEVGVQCIELRCTKNNGKIKN</sequence>
<proteinExistence type="predicted"/>
<dbReference type="EnsemblMetazoa" id="XM_019916390.1">
    <property type="protein sequence ID" value="XP_019771949.1"/>
    <property type="gene ID" value="LOC109545606"/>
</dbReference>
<organism evidence="7 8">
    <name type="scientific">Dendroctonus ponderosae</name>
    <name type="common">Mountain pine beetle</name>
    <dbReference type="NCBI Taxonomy" id="77166"/>
    <lineage>
        <taxon>Eukaryota</taxon>
        <taxon>Metazoa</taxon>
        <taxon>Ecdysozoa</taxon>
        <taxon>Arthropoda</taxon>
        <taxon>Hexapoda</taxon>
        <taxon>Insecta</taxon>
        <taxon>Pterygota</taxon>
        <taxon>Neoptera</taxon>
        <taxon>Endopterygota</taxon>
        <taxon>Coleoptera</taxon>
        <taxon>Polyphaga</taxon>
        <taxon>Cucujiformia</taxon>
        <taxon>Curculionidae</taxon>
        <taxon>Scolytinae</taxon>
        <taxon>Dendroctonus</taxon>
    </lineage>
</organism>
<comment type="subcellular location">
    <subcellularLocation>
        <location evidence="1">Secreted</location>
    </subcellularLocation>
</comment>
<dbReference type="Proteomes" id="UP000019118">
    <property type="component" value="Unassembled WGS sequence"/>
</dbReference>
<feature type="domain" description="VWFC" evidence="6">
    <location>
        <begin position="28"/>
        <end position="90"/>
    </location>
</feature>
<feature type="compositionally biased region" description="Polar residues" evidence="4">
    <location>
        <begin position="448"/>
        <end position="473"/>
    </location>
</feature>
<evidence type="ECO:0000256" key="3">
    <source>
        <dbReference type="ARBA" id="ARBA00022729"/>
    </source>
</evidence>
<dbReference type="InterPro" id="IPR001007">
    <property type="entry name" value="VWF_dom"/>
</dbReference>
<name>A0AAR5QFE9_DENPD</name>
<dbReference type="AlphaFoldDB" id="A0AAR5QFE9"/>
<evidence type="ECO:0000256" key="5">
    <source>
        <dbReference type="SAM" id="SignalP"/>
    </source>
</evidence>
<feature type="region of interest" description="Disordered" evidence="4">
    <location>
        <begin position="904"/>
        <end position="926"/>
    </location>
</feature>